<evidence type="ECO:0000259" key="4">
    <source>
        <dbReference type="Pfam" id="PF25876"/>
    </source>
</evidence>
<dbReference type="FunCoup" id="D6Z652">
    <property type="interactions" value="242"/>
</dbReference>
<organism evidence="6 7">
    <name type="scientific">Desulfurivibrio alkaliphilus (strain DSM 19089 / UNIQEM U267 / AHT2)</name>
    <dbReference type="NCBI Taxonomy" id="589865"/>
    <lineage>
        <taxon>Bacteria</taxon>
        <taxon>Pseudomonadati</taxon>
        <taxon>Thermodesulfobacteriota</taxon>
        <taxon>Desulfobulbia</taxon>
        <taxon>Desulfobulbales</taxon>
        <taxon>Desulfobulbaceae</taxon>
        <taxon>Desulfurivibrio</taxon>
    </lineage>
</organism>
<keyword evidence="3" id="KW-0812">Transmembrane</keyword>
<dbReference type="KEGG" id="dak:DaAHT2_2148"/>
<evidence type="ECO:0000256" key="3">
    <source>
        <dbReference type="SAM" id="Phobius"/>
    </source>
</evidence>
<dbReference type="Proteomes" id="UP000001508">
    <property type="component" value="Chromosome"/>
</dbReference>
<dbReference type="RefSeq" id="WP_013164334.1">
    <property type="nucleotide sequence ID" value="NC_014216.1"/>
</dbReference>
<keyword evidence="3" id="KW-1133">Transmembrane helix</keyword>
<accession>D6Z652</accession>
<dbReference type="Pfam" id="PF25954">
    <property type="entry name" value="Beta-barrel_RND_2"/>
    <property type="match status" value="1"/>
</dbReference>
<dbReference type="InterPro" id="IPR058792">
    <property type="entry name" value="Beta-barrel_RND_2"/>
</dbReference>
<protein>
    <submittedName>
        <fullName evidence="6">Efflux transporter, RND family, MFP subunit</fullName>
    </submittedName>
</protein>
<dbReference type="PANTHER" id="PTHR30469">
    <property type="entry name" value="MULTIDRUG RESISTANCE PROTEIN MDTA"/>
    <property type="match status" value="1"/>
</dbReference>
<dbReference type="STRING" id="589865.DaAHT2_2148"/>
<dbReference type="GO" id="GO:0015562">
    <property type="term" value="F:efflux transmembrane transporter activity"/>
    <property type="evidence" value="ECO:0007669"/>
    <property type="project" value="TreeGrafter"/>
</dbReference>
<dbReference type="FunFam" id="2.40.30.170:FF:000010">
    <property type="entry name" value="Efflux RND transporter periplasmic adaptor subunit"/>
    <property type="match status" value="1"/>
</dbReference>
<evidence type="ECO:0000256" key="2">
    <source>
        <dbReference type="SAM" id="Coils"/>
    </source>
</evidence>
<sequence>MKNRATLKTLIGAVLALFLLTLAYWWLNREGDATGPAPGMPGRPGGEPAVAVEVAPVQWGEIVERRVFTGTLQPVSRFDVAARVGGRLLKLYVDLGDTVRRGQVVARLDGDEYRLEVAKAKAELEVAKAGLAEAESVLATSRREYERAQSLRRQGVASEAELDSALANYEVQQAKAQVAAAQVSQRRAALAAAELRLSYTEIRADWLGGEPERLIAERFVDEGSLLAANTPLFSLVGIDRLVAVGHAPERDYPRLRPGQEVAVRADAVGERVFAGQLARLAPVVREASRQARLEVEVANPEQILKPGMFVRLEIEVARRENALLVPRAALLERPGEYALYLVDEESLTARFVPVQLGLQSREQVEILVPEISGRVVTLGQHLLSDGAKITIPEAAAPGERSR</sequence>
<evidence type="ECO:0000313" key="6">
    <source>
        <dbReference type="EMBL" id="ADH86817.1"/>
    </source>
</evidence>
<feature type="domain" description="CusB-like beta-barrel" evidence="5">
    <location>
        <begin position="247"/>
        <end position="315"/>
    </location>
</feature>
<keyword evidence="7" id="KW-1185">Reference proteome</keyword>
<comment type="similarity">
    <text evidence="1">Belongs to the membrane fusion protein (MFP) (TC 8.A.1) family.</text>
</comment>
<keyword evidence="2" id="KW-0175">Coiled coil</keyword>
<feature type="transmembrane region" description="Helical" evidence="3">
    <location>
        <begin position="7"/>
        <end position="27"/>
    </location>
</feature>
<keyword evidence="3" id="KW-0472">Membrane</keyword>
<name>D6Z652_DESAT</name>
<dbReference type="Gene3D" id="2.40.30.170">
    <property type="match status" value="1"/>
</dbReference>
<evidence type="ECO:0000313" key="7">
    <source>
        <dbReference type="Proteomes" id="UP000001508"/>
    </source>
</evidence>
<evidence type="ECO:0000259" key="5">
    <source>
        <dbReference type="Pfam" id="PF25954"/>
    </source>
</evidence>
<evidence type="ECO:0000256" key="1">
    <source>
        <dbReference type="ARBA" id="ARBA00009477"/>
    </source>
</evidence>
<dbReference type="Gene3D" id="1.10.287.470">
    <property type="entry name" value="Helix hairpin bin"/>
    <property type="match status" value="1"/>
</dbReference>
<feature type="coiled-coil region" evidence="2">
    <location>
        <begin position="117"/>
        <end position="151"/>
    </location>
</feature>
<reference evidence="7" key="1">
    <citation type="submission" date="2010-02" db="EMBL/GenBank/DDBJ databases">
        <title>Complete sequence of Desulfurivibrio alkaliphilus AHT2.</title>
        <authorList>
            <consortium name="US DOE Joint Genome Institute"/>
            <person name="Pitluck S."/>
            <person name="Chertkov O."/>
            <person name="Detter J.C."/>
            <person name="Han C."/>
            <person name="Tapia R."/>
            <person name="Larimer F."/>
            <person name="Land M."/>
            <person name="Hauser L."/>
            <person name="Kyrpides N."/>
            <person name="Mikhailova N."/>
            <person name="Sorokin D.Y."/>
            <person name="Muyzer G."/>
            <person name="Woyke T."/>
        </authorList>
    </citation>
    <scope>NUCLEOTIDE SEQUENCE [LARGE SCALE GENOMIC DNA]</scope>
    <source>
        <strain evidence="7">DSM 19089 / UNIQEM U267 / AHT2</strain>
    </source>
</reference>
<dbReference type="NCBIfam" id="TIGR01730">
    <property type="entry name" value="RND_mfp"/>
    <property type="match status" value="1"/>
</dbReference>
<dbReference type="InParanoid" id="D6Z652"/>
<dbReference type="EMBL" id="CP001940">
    <property type="protein sequence ID" value="ADH86817.1"/>
    <property type="molecule type" value="Genomic_DNA"/>
</dbReference>
<dbReference type="GO" id="GO:1990281">
    <property type="term" value="C:efflux pump complex"/>
    <property type="evidence" value="ECO:0007669"/>
    <property type="project" value="TreeGrafter"/>
</dbReference>
<dbReference type="Gene3D" id="2.40.420.20">
    <property type="match status" value="1"/>
</dbReference>
<proteinExistence type="inferred from homology"/>
<feature type="domain" description="Multidrug resistance protein MdtA-like alpha-helical hairpin" evidence="4">
    <location>
        <begin position="124"/>
        <end position="200"/>
    </location>
</feature>
<dbReference type="OrthoDB" id="9800209at2"/>
<dbReference type="AlphaFoldDB" id="D6Z652"/>
<dbReference type="HOGENOM" id="CLU_018816_1_2_7"/>
<dbReference type="eggNOG" id="COG0845">
    <property type="taxonomic scope" value="Bacteria"/>
</dbReference>
<dbReference type="SUPFAM" id="SSF111369">
    <property type="entry name" value="HlyD-like secretion proteins"/>
    <property type="match status" value="1"/>
</dbReference>
<dbReference type="InterPro" id="IPR058624">
    <property type="entry name" value="MdtA-like_HH"/>
</dbReference>
<dbReference type="Pfam" id="PF25876">
    <property type="entry name" value="HH_MFP_RND"/>
    <property type="match status" value="1"/>
</dbReference>
<dbReference type="InterPro" id="IPR006143">
    <property type="entry name" value="RND_pump_MFP"/>
</dbReference>
<dbReference type="Gene3D" id="2.40.50.100">
    <property type="match status" value="1"/>
</dbReference>
<gene>
    <name evidence="6" type="ordered locus">DaAHT2_2148</name>
</gene>